<organism evidence="2 3">
    <name type="scientific">Diversispora eburnea</name>
    <dbReference type="NCBI Taxonomy" id="1213867"/>
    <lineage>
        <taxon>Eukaryota</taxon>
        <taxon>Fungi</taxon>
        <taxon>Fungi incertae sedis</taxon>
        <taxon>Mucoromycota</taxon>
        <taxon>Glomeromycotina</taxon>
        <taxon>Glomeromycetes</taxon>
        <taxon>Diversisporales</taxon>
        <taxon>Diversisporaceae</taxon>
        <taxon>Diversispora</taxon>
    </lineage>
</organism>
<dbReference type="EMBL" id="CAJVPK010000534">
    <property type="protein sequence ID" value="CAG8523256.1"/>
    <property type="molecule type" value="Genomic_DNA"/>
</dbReference>
<evidence type="ECO:0000313" key="2">
    <source>
        <dbReference type="EMBL" id="CAG8523256.1"/>
    </source>
</evidence>
<feature type="compositionally biased region" description="Polar residues" evidence="1">
    <location>
        <begin position="92"/>
        <end position="109"/>
    </location>
</feature>
<sequence length="240" mass="27390">MISFEVPIQKSREENNVVWFQDHVNNKPANFETKKSHSNQFKFEEMVINETLGFLETLERETRPIPKFYAAKSEDLIIDTKAEVTKEIDNSVNELSENQNKESPGSSNPKIPRTPKSPKSPAKRVKKQSDNNWELNTNSVNTTRKRKAPNQEMRTTKRKGTIPENEKDISNKTPNGVDKKPERKKRQYRRRQETTTSKRKNSHKLIASSTSSLSSLTSAPSSFTTSSSSSPTPEDLKYSS</sequence>
<dbReference type="AlphaFoldDB" id="A0A9N9AB27"/>
<feature type="compositionally biased region" description="Low complexity" evidence="1">
    <location>
        <begin position="207"/>
        <end position="232"/>
    </location>
</feature>
<dbReference type="Proteomes" id="UP000789706">
    <property type="component" value="Unassembled WGS sequence"/>
</dbReference>
<reference evidence="2" key="1">
    <citation type="submission" date="2021-06" db="EMBL/GenBank/DDBJ databases">
        <authorList>
            <person name="Kallberg Y."/>
            <person name="Tangrot J."/>
            <person name="Rosling A."/>
        </authorList>
    </citation>
    <scope>NUCLEOTIDE SEQUENCE</scope>
    <source>
        <strain evidence="2">AZ414A</strain>
    </source>
</reference>
<name>A0A9N9AB27_9GLOM</name>
<feature type="region of interest" description="Disordered" evidence="1">
    <location>
        <begin position="92"/>
        <end position="240"/>
    </location>
</feature>
<comment type="caution">
    <text evidence="2">The sequence shown here is derived from an EMBL/GenBank/DDBJ whole genome shotgun (WGS) entry which is preliminary data.</text>
</comment>
<keyword evidence="3" id="KW-1185">Reference proteome</keyword>
<evidence type="ECO:0000313" key="3">
    <source>
        <dbReference type="Proteomes" id="UP000789706"/>
    </source>
</evidence>
<gene>
    <name evidence="2" type="ORF">DEBURN_LOCUS5772</name>
</gene>
<accession>A0A9N9AB27</accession>
<proteinExistence type="predicted"/>
<protein>
    <submittedName>
        <fullName evidence="2">3014_t:CDS:1</fullName>
    </submittedName>
</protein>
<evidence type="ECO:0000256" key="1">
    <source>
        <dbReference type="SAM" id="MobiDB-lite"/>
    </source>
</evidence>
<dbReference type="OrthoDB" id="10457662at2759"/>
<feature type="compositionally biased region" description="Polar residues" evidence="1">
    <location>
        <begin position="130"/>
        <end position="142"/>
    </location>
</feature>